<dbReference type="EMBL" id="OX459961">
    <property type="protein sequence ID" value="CAI9165703.1"/>
    <property type="molecule type" value="Genomic_DNA"/>
</dbReference>
<organism evidence="2 3">
    <name type="scientific">Rangifer tarandus platyrhynchus</name>
    <name type="common">Svalbard reindeer</name>
    <dbReference type="NCBI Taxonomy" id="3082113"/>
    <lineage>
        <taxon>Eukaryota</taxon>
        <taxon>Metazoa</taxon>
        <taxon>Chordata</taxon>
        <taxon>Craniata</taxon>
        <taxon>Vertebrata</taxon>
        <taxon>Euteleostomi</taxon>
        <taxon>Mammalia</taxon>
        <taxon>Eutheria</taxon>
        <taxon>Laurasiatheria</taxon>
        <taxon>Artiodactyla</taxon>
        <taxon>Ruminantia</taxon>
        <taxon>Pecora</taxon>
        <taxon>Cervidae</taxon>
        <taxon>Odocoileinae</taxon>
        <taxon>Rangifer</taxon>
    </lineage>
</organism>
<gene>
    <name evidence="2" type="ORF">MRATA1EN1_LOCUS14665</name>
</gene>
<sequence>MDSIVAAQLTGSRVYQFSCSAACGPQPGIQTPSPATTGHPGKSQAKPLVTLDPSCCQGTAGLGAQEGSEQDKRVSLGRRAGRQWAVPPPQSQPVDIQEMIGSSAPSTCI</sequence>
<accession>A0ABN8YWG7</accession>
<evidence type="ECO:0000256" key="1">
    <source>
        <dbReference type="SAM" id="MobiDB-lite"/>
    </source>
</evidence>
<feature type="region of interest" description="Disordered" evidence="1">
    <location>
        <begin position="26"/>
        <end position="109"/>
    </location>
</feature>
<evidence type="ECO:0000313" key="3">
    <source>
        <dbReference type="Proteomes" id="UP001176941"/>
    </source>
</evidence>
<proteinExistence type="predicted"/>
<dbReference type="Proteomes" id="UP001176941">
    <property type="component" value="Chromosome 25"/>
</dbReference>
<keyword evidence="3" id="KW-1185">Reference proteome</keyword>
<protein>
    <submittedName>
        <fullName evidence="2">Uncharacterized protein</fullName>
    </submittedName>
</protein>
<name>A0ABN8YWG7_RANTA</name>
<evidence type="ECO:0000313" key="2">
    <source>
        <dbReference type="EMBL" id="CAI9165703.1"/>
    </source>
</evidence>
<reference evidence="2" key="1">
    <citation type="submission" date="2023-04" db="EMBL/GenBank/DDBJ databases">
        <authorList>
            <consortium name="ELIXIR-Norway"/>
        </authorList>
    </citation>
    <scope>NUCLEOTIDE SEQUENCE [LARGE SCALE GENOMIC DNA]</scope>
</reference>